<dbReference type="PIRSF" id="PIRSF006648">
    <property type="entry name" value="DrrB"/>
    <property type="match status" value="1"/>
</dbReference>
<evidence type="ECO:0000256" key="5">
    <source>
        <dbReference type="ARBA" id="ARBA00023251"/>
    </source>
</evidence>
<dbReference type="EMBL" id="BAHB01000075">
    <property type="protein sequence ID" value="GAB86526.1"/>
    <property type="molecule type" value="Genomic_DNA"/>
</dbReference>
<comment type="similarity">
    <text evidence="6">Belongs to the ABC-2 integral membrane protein family.</text>
</comment>
<sequence length="268" mass="28224">MMSTLTYAVSDSRVMLRRNLRRLVKYPSLTIMLVGLPVVFLLLFVFVFGGQLGAGMTTSGGATGRAAYLDYVVPGIILVTIASAVQGSAIVVAMDMTSGIINRFRTMDIGRSSVLVGHVLASLIQALFSIAVVLAVAIALGFRPTVDPPGWLGALGITVVFSIALIWLAIYLGLAADTVETASNSPMFLTIMPFLSTGFVPADSLPVGVKQFAQYQPFTPVIEVLRGALTAATVSTSSVIAAIAWSLGIGVVSYGLALRTYERRAVTS</sequence>
<dbReference type="PANTHER" id="PTHR43229:SF2">
    <property type="entry name" value="NODULATION PROTEIN J"/>
    <property type="match status" value="1"/>
</dbReference>
<comment type="subcellular location">
    <subcellularLocation>
        <location evidence="6">Cell membrane</location>
        <topology evidence="6">Multi-pass membrane protein</topology>
    </subcellularLocation>
    <subcellularLocation>
        <location evidence="1">Membrane</location>
        <topology evidence="1">Multi-pass membrane protein</topology>
    </subcellularLocation>
</comment>
<dbReference type="InterPro" id="IPR047817">
    <property type="entry name" value="ABC2_TM_bact-type"/>
</dbReference>
<keyword evidence="6" id="KW-1003">Cell membrane</keyword>
<feature type="transmembrane region" description="Helical" evidence="6">
    <location>
        <begin position="114"/>
        <end position="139"/>
    </location>
</feature>
<protein>
    <recommendedName>
        <fullName evidence="6">Transport permease protein</fullName>
    </recommendedName>
</protein>
<evidence type="ECO:0000259" key="7">
    <source>
        <dbReference type="PROSITE" id="PS51012"/>
    </source>
</evidence>
<evidence type="ECO:0000313" key="8">
    <source>
        <dbReference type="EMBL" id="GAB86526.1"/>
    </source>
</evidence>
<feature type="transmembrane region" description="Helical" evidence="6">
    <location>
        <begin position="23"/>
        <end position="48"/>
    </location>
</feature>
<dbReference type="PANTHER" id="PTHR43229">
    <property type="entry name" value="NODULATION PROTEIN J"/>
    <property type="match status" value="1"/>
</dbReference>
<keyword evidence="6" id="KW-0813">Transport</keyword>
<keyword evidence="2 6" id="KW-0812">Transmembrane</keyword>
<dbReference type="InterPro" id="IPR000412">
    <property type="entry name" value="ABC_2_transport"/>
</dbReference>
<name>A0ABQ0HW86_GORRU</name>
<accession>A0ABQ0HW86</accession>
<dbReference type="InterPro" id="IPR051784">
    <property type="entry name" value="Nod_factor_ABC_transporter"/>
</dbReference>
<feature type="transmembrane region" description="Helical" evidence="6">
    <location>
        <begin position="68"/>
        <end position="93"/>
    </location>
</feature>
<organism evidence="8 9">
    <name type="scientific">Gordonia rubripertincta NBRC 101908</name>
    <dbReference type="NCBI Taxonomy" id="1077975"/>
    <lineage>
        <taxon>Bacteria</taxon>
        <taxon>Bacillati</taxon>
        <taxon>Actinomycetota</taxon>
        <taxon>Actinomycetes</taxon>
        <taxon>Mycobacteriales</taxon>
        <taxon>Gordoniaceae</taxon>
        <taxon>Gordonia</taxon>
    </lineage>
</organism>
<dbReference type="PROSITE" id="PS51012">
    <property type="entry name" value="ABC_TM2"/>
    <property type="match status" value="1"/>
</dbReference>
<evidence type="ECO:0000256" key="3">
    <source>
        <dbReference type="ARBA" id="ARBA00022989"/>
    </source>
</evidence>
<evidence type="ECO:0000256" key="2">
    <source>
        <dbReference type="ARBA" id="ARBA00022692"/>
    </source>
</evidence>
<feature type="transmembrane region" description="Helical" evidence="6">
    <location>
        <begin position="239"/>
        <end position="258"/>
    </location>
</feature>
<dbReference type="Pfam" id="PF01061">
    <property type="entry name" value="ABC2_membrane"/>
    <property type="match status" value="1"/>
</dbReference>
<evidence type="ECO:0000313" key="9">
    <source>
        <dbReference type="Proteomes" id="UP000010744"/>
    </source>
</evidence>
<evidence type="ECO:0000256" key="6">
    <source>
        <dbReference type="RuleBase" id="RU361157"/>
    </source>
</evidence>
<feature type="domain" description="ABC transmembrane type-2" evidence="7">
    <location>
        <begin position="28"/>
        <end position="264"/>
    </location>
</feature>
<gene>
    <name evidence="8" type="ORF">GORBP_075_00280</name>
</gene>
<reference evidence="8 9" key="1">
    <citation type="submission" date="2012-08" db="EMBL/GenBank/DDBJ databases">
        <title>Whole genome shotgun sequence of Gordonia rubripertincta NBRC 101908.</title>
        <authorList>
            <person name="Takarada H."/>
            <person name="Hosoyama A."/>
            <person name="Tsuchikane K."/>
            <person name="Katsumata H."/>
            <person name="Baba S."/>
            <person name="Ohji S."/>
            <person name="Yamazaki S."/>
            <person name="Fujita N."/>
        </authorList>
    </citation>
    <scope>NUCLEOTIDE SEQUENCE [LARGE SCALE GENOMIC DNA]</scope>
    <source>
        <strain evidence="8 9">NBRC 101908</strain>
    </source>
</reference>
<proteinExistence type="inferred from homology"/>
<feature type="transmembrane region" description="Helical" evidence="6">
    <location>
        <begin position="186"/>
        <end position="202"/>
    </location>
</feature>
<dbReference type="Proteomes" id="UP000010744">
    <property type="component" value="Unassembled WGS sequence"/>
</dbReference>
<comment type="caution">
    <text evidence="8">The sequence shown here is derived from an EMBL/GenBank/DDBJ whole genome shotgun (WGS) entry which is preliminary data.</text>
</comment>
<evidence type="ECO:0000256" key="4">
    <source>
        <dbReference type="ARBA" id="ARBA00023136"/>
    </source>
</evidence>
<keyword evidence="3 6" id="KW-1133">Transmembrane helix</keyword>
<keyword evidence="4 6" id="KW-0472">Membrane</keyword>
<feature type="transmembrane region" description="Helical" evidence="6">
    <location>
        <begin position="151"/>
        <end position="174"/>
    </location>
</feature>
<keyword evidence="5" id="KW-0046">Antibiotic resistance</keyword>
<evidence type="ECO:0000256" key="1">
    <source>
        <dbReference type="ARBA" id="ARBA00004141"/>
    </source>
</evidence>
<keyword evidence="9" id="KW-1185">Reference proteome</keyword>
<dbReference type="InterPro" id="IPR013525">
    <property type="entry name" value="ABC2_TM"/>
</dbReference>